<dbReference type="EMBL" id="JABFUD020000021">
    <property type="protein sequence ID" value="KAI5063135.1"/>
    <property type="molecule type" value="Genomic_DNA"/>
</dbReference>
<proteinExistence type="predicted"/>
<name>A0A9D4U8K8_ADICA</name>
<sequence>MMQVVEVQGPDGKAYRFAAGTTAGFAVDRINARLHNPSAQVLFLEATHPGGEPVEFGPNAELTILEDGWTLRGVSHQIAGGLRSETLVAENLDPGLFYPGGKLPRGRNAEFTFEYMGKVFLCFLFMLVLGFMLKSFLEQLPMLLKSEKHVHTDNHEL</sequence>
<keyword evidence="1" id="KW-0812">Transmembrane</keyword>
<evidence type="ECO:0000313" key="3">
    <source>
        <dbReference type="Proteomes" id="UP000886520"/>
    </source>
</evidence>
<dbReference type="AlphaFoldDB" id="A0A9D4U8K8"/>
<feature type="transmembrane region" description="Helical" evidence="1">
    <location>
        <begin position="115"/>
        <end position="137"/>
    </location>
</feature>
<accession>A0A9D4U8K8</accession>
<dbReference type="OrthoDB" id="1932454at2759"/>
<organism evidence="2 3">
    <name type="scientific">Adiantum capillus-veneris</name>
    <name type="common">Maidenhair fern</name>
    <dbReference type="NCBI Taxonomy" id="13818"/>
    <lineage>
        <taxon>Eukaryota</taxon>
        <taxon>Viridiplantae</taxon>
        <taxon>Streptophyta</taxon>
        <taxon>Embryophyta</taxon>
        <taxon>Tracheophyta</taxon>
        <taxon>Polypodiopsida</taxon>
        <taxon>Polypodiidae</taxon>
        <taxon>Polypodiales</taxon>
        <taxon>Pteridineae</taxon>
        <taxon>Pteridaceae</taxon>
        <taxon>Vittarioideae</taxon>
        <taxon>Adiantum</taxon>
    </lineage>
</organism>
<evidence type="ECO:0000256" key="1">
    <source>
        <dbReference type="SAM" id="Phobius"/>
    </source>
</evidence>
<comment type="caution">
    <text evidence="2">The sequence shown here is derived from an EMBL/GenBank/DDBJ whole genome shotgun (WGS) entry which is preliminary data.</text>
</comment>
<keyword evidence="1" id="KW-0472">Membrane</keyword>
<gene>
    <name evidence="2" type="ORF">GOP47_0021682</name>
</gene>
<reference evidence="2" key="1">
    <citation type="submission" date="2021-01" db="EMBL/GenBank/DDBJ databases">
        <title>Adiantum capillus-veneris genome.</title>
        <authorList>
            <person name="Fang Y."/>
            <person name="Liao Q."/>
        </authorList>
    </citation>
    <scope>NUCLEOTIDE SEQUENCE</scope>
    <source>
        <strain evidence="2">H3</strain>
        <tissue evidence="2">Leaf</tissue>
    </source>
</reference>
<keyword evidence="1" id="KW-1133">Transmembrane helix</keyword>
<dbReference type="PANTHER" id="PTHR36396">
    <property type="entry name" value="MALTASE-GLUCOAMYLASE, INTESTINAL PROTEIN"/>
    <property type="match status" value="1"/>
</dbReference>
<keyword evidence="3" id="KW-1185">Reference proteome</keyword>
<protein>
    <submittedName>
        <fullName evidence="2">Uncharacterized protein</fullName>
    </submittedName>
</protein>
<dbReference type="PANTHER" id="PTHR36396:SF1">
    <property type="entry name" value="MALTASE-GLUCOAMYLASE, INTESTINAL PROTEIN"/>
    <property type="match status" value="1"/>
</dbReference>
<evidence type="ECO:0000313" key="2">
    <source>
        <dbReference type="EMBL" id="KAI5063135.1"/>
    </source>
</evidence>
<dbReference type="Proteomes" id="UP000886520">
    <property type="component" value="Chromosome 21"/>
</dbReference>